<dbReference type="AlphaFoldDB" id="A0A097ESZ8"/>
<keyword evidence="1" id="KW-0472">Membrane</keyword>
<reference evidence="2 3" key="1">
    <citation type="journal article" date="2012" name="Gene">
        <title>Sequence of Leptospira santarosai serovar Shermani genome and prediction of virulence-associated genes.</title>
        <authorList>
            <person name="Chou L.F."/>
            <person name="Chen Y.T."/>
            <person name="Lu C.W."/>
            <person name="Ko Y.C."/>
            <person name="Tang C.Y."/>
            <person name="Pan M.J."/>
            <person name="Tian Y.C."/>
            <person name="Chiu C.H."/>
            <person name="Hung C.C."/>
            <person name="Yang C.W."/>
        </authorList>
    </citation>
    <scope>NUCLEOTIDE SEQUENCE [LARGE SCALE GENOMIC DNA]</scope>
    <source>
        <strain evidence="2">LT 821</strain>
    </source>
</reference>
<evidence type="ECO:0000256" key="1">
    <source>
        <dbReference type="SAM" id="Phobius"/>
    </source>
</evidence>
<accession>A0A097ESZ8</accession>
<gene>
    <name evidence="2" type="ORF">LSS_23065</name>
</gene>
<feature type="transmembrane region" description="Helical" evidence="1">
    <location>
        <begin position="20"/>
        <end position="39"/>
    </location>
</feature>
<evidence type="ECO:0000313" key="2">
    <source>
        <dbReference type="EMBL" id="AIT11063.1"/>
    </source>
</evidence>
<name>A0A097ESZ8_9LEPT</name>
<reference evidence="2 3" key="2">
    <citation type="journal article" date="2014" name="Emerg. Microbes Infect.">
        <title>Potential impact on kidney infection: a whole-genome analysis of Leptospira santarosai serovar Shermani.</title>
        <authorList>
            <person name="Chou L.F."/>
            <person name="Chen T.W."/>
            <person name="Ko Y.C."/>
            <person name="Pan M.J."/>
            <person name="Tian Y.C."/>
            <person name="Chiu C.H."/>
            <person name="Tang P."/>
            <person name="Hung C.C."/>
            <person name="Yang C.W."/>
        </authorList>
    </citation>
    <scope>NUCLEOTIDE SEQUENCE</scope>
    <source>
        <strain evidence="2 3">LT 821</strain>
    </source>
</reference>
<proteinExistence type="predicted"/>
<dbReference type="STRING" id="758847.LSS_23065"/>
<evidence type="ECO:0000313" key="3">
    <source>
        <dbReference type="Proteomes" id="UP000035800"/>
    </source>
</evidence>
<dbReference type="EMBL" id="CP006694">
    <property type="protein sequence ID" value="AIT11063.1"/>
    <property type="molecule type" value="Genomic_DNA"/>
</dbReference>
<dbReference type="Proteomes" id="UP000035800">
    <property type="component" value="Chromosome I"/>
</dbReference>
<protein>
    <submittedName>
        <fullName evidence="2">Uncharacterized protein</fullName>
    </submittedName>
</protein>
<keyword evidence="1" id="KW-1133">Transmembrane helix</keyword>
<organism evidence="2 3">
    <name type="scientific">Leptospira santarosai serovar Shermani str. LT 821</name>
    <dbReference type="NCBI Taxonomy" id="758847"/>
    <lineage>
        <taxon>Bacteria</taxon>
        <taxon>Pseudomonadati</taxon>
        <taxon>Spirochaetota</taxon>
        <taxon>Spirochaetia</taxon>
        <taxon>Leptospirales</taxon>
        <taxon>Leptospiraceae</taxon>
        <taxon>Leptospira</taxon>
    </lineage>
</organism>
<dbReference type="KEGG" id="lst:LSS_23065"/>
<sequence length="45" mass="5181">MNLKETIHCFKNCFTNNVVLKFQITLPILFCVSVFAGSVKKMFLL</sequence>
<keyword evidence="1" id="KW-0812">Transmembrane</keyword>